<gene>
    <name evidence="8" type="ORF">B0H17DRAFT_1192745</name>
</gene>
<dbReference type="SUPFAM" id="SSF50978">
    <property type="entry name" value="WD40 repeat-like"/>
    <property type="match status" value="1"/>
</dbReference>
<feature type="region of interest" description="Disordered" evidence="7">
    <location>
        <begin position="388"/>
        <end position="410"/>
    </location>
</feature>
<dbReference type="Gene3D" id="2.130.10.10">
    <property type="entry name" value="YVTN repeat-like/Quinoprotein amine dehydrogenase"/>
    <property type="match status" value="1"/>
</dbReference>
<proteinExistence type="inferred from homology"/>
<evidence type="ECO:0000256" key="4">
    <source>
        <dbReference type="ARBA" id="ARBA00023015"/>
    </source>
</evidence>
<keyword evidence="4" id="KW-0805">Transcription regulation</keyword>
<evidence type="ECO:0000256" key="5">
    <source>
        <dbReference type="ARBA" id="ARBA00023163"/>
    </source>
</evidence>
<evidence type="ECO:0000313" key="8">
    <source>
        <dbReference type="EMBL" id="KAJ7706239.1"/>
    </source>
</evidence>
<dbReference type="AlphaFoldDB" id="A0AAD7GVN9"/>
<comment type="similarity">
    <text evidence="1">Belongs to the WD repeat ESC family.</text>
</comment>
<keyword evidence="2 6" id="KW-0853">WD repeat</keyword>
<dbReference type="Proteomes" id="UP001221757">
    <property type="component" value="Unassembled WGS sequence"/>
</dbReference>
<feature type="region of interest" description="Disordered" evidence="7">
    <location>
        <begin position="181"/>
        <end position="207"/>
    </location>
</feature>
<dbReference type="InterPro" id="IPR051243">
    <property type="entry name" value="PcG_WD-repeat"/>
</dbReference>
<sequence length="410" mass="45164">MAAADAPFVLTRRMALPQTGTNRRGSIQLFPWGDDSVAQIFNAKWRTSEGWSKMVSEFSDAFLVGYGESMYILHTSPRNSACRSLKDTVGNTGGADETPQVAWGLRSAYPFDPLALFASHRRIFVFNVRQNKIVGYIRGHGGVTNYLDSVHPTSPNIFASTSADFTTRIYDLDYEAHQNSENAVWPPWDGPSHASAAHGTDGSDSQGSGIGRCVQILVGGRSGGHVWDVLGAVFHPRLPLIATCGADRHVKIWRTRSNPSEAALLEDKPLFSARITTSRVLSVAWLSDDTILIHTATTSTPTRMGLEEHEETPVSDDEQEPTPLNYITPGTIDIFQWSGLSRFFPAGETPEAVLRGGASDYQESKSYTVLSTERLIPPQPQPEIQTQLLEPISNISQPQDDPFIRTEYEQ</sequence>
<evidence type="ECO:0000256" key="3">
    <source>
        <dbReference type="ARBA" id="ARBA00022737"/>
    </source>
</evidence>
<dbReference type="EMBL" id="JARKIE010000007">
    <property type="protein sequence ID" value="KAJ7706239.1"/>
    <property type="molecule type" value="Genomic_DNA"/>
</dbReference>
<dbReference type="InterPro" id="IPR015943">
    <property type="entry name" value="WD40/YVTN_repeat-like_dom_sf"/>
</dbReference>
<keyword evidence="9" id="KW-1185">Reference proteome</keyword>
<protein>
    <recommendedName>
        <fullName evidence="10">WD40 repeat-like protein</fullName>
    </recommendedName>
</protein>
<organism evidence="8 9">
    <name type="scientific">Mycena rosella</name>
    <name type="common">Pink bonnet</name>
    <name type="synonym">Agaricus rosellus</name>
    <dbReference type="NCBI Taxonomy" id="1033263"/>
    <lineage>
        <taxon>Eukaryota</taxon>
        <taxon>Fungi</taxon>
        <taxon>Dikarya</taxon>
        <taxon>Basidiomycota</taxon>
        <taxon>Agaricomycotina</taxon>
        <taxon>Agaricomycetes</taxon>
        <taxon>Agaricomycetidae</taxon>
        <taxon>Agaricales</taxon>
        <taxon>Marasmiineae</taxon>
        <taxon>Mycenaceae</taxon>
        <taxon>Mycena</taxon>
    </lineage>
</organism>
<keyword evidence="5" id="KW-0804">Transcription</keyword>
<dbReference type="PANTHER" id="PTHR10253">
    <property type="entry name" value="POLYCOMB PROTEIN"/>
    <property type="match status" value="1"/>
</dbReference>
<evidence type="ECO:0000256" key="7">
    <source>
        <dbReference type="SAM" id="MobiDB-lite"/>
    </source>
</evidence>
<accession>A0AAD7GVN9</accession>
<evidence type="ECO:0000313" key="9">
    <source>
        <dbReference type="Proteomes" id="UP001221757"/>
    </source>
</evidence>
<feature type="repeat" description="WD" evidence="6">
    <location>
        <begin position="222"/>
        <end position="263"/>
    </location>
</feature>
<comment type="caution">
    <text evidence="8">The sequence shown here is derived from an EMBL/GenBank/DDBJ whole genome shotgun (WGS) entry which is preliminary data.</text>
</comment>
<dbReference type="InterPro" id="IPR001680">
    <property type="entry name" value="WD40_rpt"/>
</dbReference>
<reference evidence="8" key="1">
    <citation type="submission" date="2023-03" db="EMBL/GenBank/DDBJ databases">
        <title>Massive genome expansion in bonnet fungi (Mycena s.s.) driven by repeated elements and novel gene families across ecological guilds.</title>
        <authorList>
            <consortium name="Lawrence Berkeley National Laboratory"/>
            <person name="Harder C.B."/>
            <person name="Miyauchi S."/>
            <person name="Viragh M."/>
            <person name="Kuo A."/>
            <person name="Thoen E."/>
            <person name="Andreopoulos B."/>
            <person name="Lu D."/>
            <person name="Skrede I."/>
            <person name="Drula E."/>
            <person name="Henrissat B."/>
            <person name="Morin E."/>
            <person name="Kohler A."/>
            <person name="Barry K."/>
            <person name="LaButti K."/>
            <person name="Morin E."/>
            <person name="Salamov A."/>
            <person name="Lipzen A."/>
            <person name="Mereny Z."/>
            <person name="Hegedus B."/>
            <person name="Baldrian P."/>
            <person name="Stursova M."/>
            <person name="Weitz H."/>
            <person name="Taylor A."/>
            <person name="Grigoriev I.V."/>
            <person name="Nagy L.G."/>
            <person name="Martin F."/>
            <person name="Kauserud H."/>
        </authorList>
    </citation>
    <scope>NUCLEOTIDE SEQUENCE</scope>
    <source>
        <strain evidence="8">CBHHK067</strain>
    </source>
</reference>
<keyword evidence="3" id="KW-0677">Repeat</keyword>
<evidence type="ECO:0000256" key="2">
    <source>
        <dbReference type="ARBA" id="ARBA00022574"/>
    </source>
</evidence>
<name>A0AAD7GVN9_MYCRO</name>
<evidence type="ECO:0000256" key="1">
    <source>
        <dbReference type="ARBA" id="ARBA00008075"/>
    </source>
</evidence>
<dbReference type="PROSITE" id="PS50082">
    <property type="entry name" value="WD_REPEATS_2"/>
    <property type="match status" value="1"/>
</dbReference>
<dbReference type="SMART" id="SM00320">
    <property type="entry name" value="WD40"/>
    <property type="match status" value="2"/>
</dbReference>
<evidence type="ECO:0000256" key="6">
    <source>
        <dbReference type="PROSITE-ProRule" id="PRU00221"/>
    </source>
</evidence>
<dbReference type="Pfam" id="PF00400">
    <property type="entry name" value="WD40"/>
    <property type="match status" value="2"/>
</dbReference>
<dbReference type="InterPro" id="IPR036322">
    <property type="entry name" value="WD40_repeat_dom_sf"/>
</dbReference>
<evidence type="ECO:0008006" key="10">
    <source>
        <dbReference type="Google" id="ProtNLM"/>
    </source>
</evidence>